<gene>
    <name evidence="5" type="ORF">E3T51_06375</name>
</gene>
<feature type="compositionally biased region" description="Basic and acidic residues" evidence="4">
    <location>
        <begin position="168"/>
        <end position="179"/>
    </location>
</feature>
<feature type="compositionally biased region" description="Low complexity" evidence="4">
    <location>
        <begin position="133"/>
        <end position="150"/>
    </location>
</feature>
<keyword evidence="6" id="KW-1185">Reference proteome</keyword>
<accession>A0A4R9BSH4</accession>
<keyword evidence="1 2" id="KW-0238">DNA-binding</keyword>
<evidence type="ECO:0000313" key="6">
    <source>
        <dbReference type="Proteomes" id="UP000297626"/>
    </source>
</evidence>
<dbReference type="GO" id="GO:0003697">
    <property type="term" value="F:single-stranded DNA binding"/>
    <property type="evidence" value="ECO:0007669"/>
    <property type="project" value="InterPro"/>
</dbReference>
<dbReference type="Gene3D" id="2.40.50.140">
    <property type="entry name" value="Nucleic acid-binding proteins"/>
    <property type="match status" value="1"/>
</dbReference>
<evidence type="ECO:0000256" key="4">
    <source>
        <dbReference type="SAM" id="MobiDB-lite"/>
    </source>
</evidence>
<dbReference type="RefSeq" id="WP_134528886.1">
    <property type="nucleotide sequence ID" value="NZ_SOHN01000009.1"/>
</dbReference>
<comment type="caution">
    <text evidence="5">The sequence shown here is derived from an EMBL/GenBank/DDBJ whole genome shotgun (WGS) entry which is preliminary data.</text>
</comment>
<dbReference type="PROSITE" id="PS50935">
    <property type="entry name" value="SSB"/>
    <property type="match status" value="1"/>
</dbReference>
<dbReference type="InterPro" id="IPR000424">
    <property type="entry name" value="Primosome_PriB/ssb"/>
</dbReference>
<proteinExistence type="predicted"/>
<name>A0A4R9BSH4_9MICO</name>
<dbReference type="AlphaFoldDB" id="A0A4R9BSH4"/>
<dbReference type="GO" id="GO:0006260">
    <property type="term" value="P:DNA replication"/>
    <property type="evidence" value="ECO:0007669"/>
    <property type="project" value="InterPro"/>
</dbReference>
<dbReference type="PANTHER" id="PTHR10302">
    <property type="entry name" value="SINGLE-STRANDED DNA-BINDING PROTEIN"/>
    <property type="match status" value="1"/>
</dbReference>
<dbReference type="CDD" id="cd04496">
    <property type="entry name" value="SSB_OBF"/>
    <property type="match status" value="1"/>
</dbReference>
<protein>
    <recommendedName>
        <fullName evidence="3">Single-stranded DNA-binding protein</fullName>
    </recommendedName>
</protein>
<evidence type="ECO:0000256" key="3">
    <source>
        <dbReference type="RuleBase" id="RU000524"/>
    </source>
</evidence>
<dbReference type="Proteomes" id="UP000297626">
    <property type="component" value="Unassembled WGS sequence"/>
</dbReference>
<evidence type="ECO:0000256" key="2">
    <source>
        <dbReference type="PROSITE-ProRule" id="PRU00252"/>
    </source>
</evidence>
<dbReference type="EMBL" id="SOHN01000009">
    <property type="protein sequence ID" value="TFD88949.1"/>
    <property type="molecule type" value="Genomic_DNA"/>
</dbReference>
<reference evidence="5 6" key="1">
    <citation type="submission" date="2019-03" db="EMBL/GenBank/DDBJ databases">
        <title>Genomics of glacier-inhabiting Cryobacterium strains.</title>
        <authorList>
            <person name="Liu Q."/>
            <person name="Xin Y.-H."/>
        </authorList>
    </citation>
    <scope>NUCLEOTIDE SEQUENCE [LARGE SCALE GENOMIC DNA]</scope>
    <source>
        <strain evidence="5 6">Sr54</strain>
    </source>
</reference>
<evidence type="ECO:0000256" key="1">
    <source>
        <dbReference type="ARBA" id="ARBA00023125"/>
    </source>
</evidence>
<dbReference type="PANTHER" id="PTHR10302:SF27">
    <property type="entry name" value="SINGLE-STRANDED DNA-BINDING PROTEIN"/>
    <property type="match status" value="1"/>
</dbReference>
<feature type="compositionally biased region" description="Basic and acidic residues" evidence="4">
    <location>
        <begin position="151"/>
        <end position="160"/>
    </location>
</feature>
<dbReference type="NCBIfam" id="TIGR00621">
    <property type="entry name" value="ssb"/>
    <property type="match status" value="1"/>
</dbReference>
<dbReference type="InterPro" id="IPR012340">
    <property type="entry name" value="NA-bd_OB-fold"/>
</dbReference>
<evidence type="ECO:0000313" key="5">
    <source>
        <dbReference type="EMBL" id="TFD88949.1"/>
    </source>
</evidence>
<sequence length="179" mass="19394">MSDHITVSGIIGTVPRRSVAKNGAPITSFRLASRQSHRDRTKDEWVEDESSWYSVSTFRQLATNAASSLAKGQHVIVSGRLVIRRWTNAERSGIAVEILADALGHDLTWYTTMPVRSGASSRTPADQTGPEPADSAESAESAESAIAYEAESGHIDRSEDGFVPTDTDADRDAYARLDS</sequence>
<dbReference type="GO" id="GO:0009295">
    <property type="term" value="C:nucleoid"/>
    <property type="evidence" value="ECO:0007669"/>
    <property type="project" value="TreeGrafter"/>
</dbReference>
<dbReference type="SUPFAM" id="SSF50249">
    <property type="entry name" value="Nucleic acid-binding proteins"/>
    <property type="match status" value="1"/>
</dbReference>
<feature type="region of interest" description="Disordered" evidence="4">
    <location>
        <begin position="116"/>
        <end position="179"/>
    </location>
</feature>
<dbReference type="Pfam" id="PF00436">
    <property type="entry name" value="SSB"/>
    <property type="match status" value="1"/>
</dbReference>
<dbReference type="InterPro" id="IPR011344">
    <property type="entry name" value="ssDNA-bd"/>
</dbReference>
<organism evidence="5 6">
    <name type="scientific">Cryobacterium serini</name>
    <dbReference type="NCBI Taxonomy" id="1259201"/>
    <lineage>
        <taxon>Bacteria</taxon>
        <taxon>Bacillati</taxon>
        <taxon>Actinomycetota</taxon>
        <taxon>Actinomycetes</taxon>
        <taxon>Micrococcales</taxon>
        <taxon>Microbacteriaceae</taxon>
        <taxon>Cryobacterium</taxon>
    </lineage>
</organism>